<dbReference type="EMBL" id="OW152824">
    <property type="protein sequence ID" value="CAH2040060.1"/>
    <property type="molecule type" value="Genomic_DNA"/>
</dbReference>
<feature type="region of interest" description="Disordered" evidence="1">
    <location>
        <begin position="1"/>
        <end position="47"/>
    </location>
</feature>
<feature type="non-terminal residue" evidence="2">
    <location>
        <position position="198"/>
    </location>
</feature>
<proteinExistence type="predicted"/>
<feature type="compositionally biased region" description="Low complexity" evidence="1">
    <location>
        <begin position="24"/>
        <end position="42"/>
    </location>
</feature>
<protein>
    <submittedName>
        <fullName evidence="2">Uncharacterized protein</fullName>
    </submittedName>
</protein>
<organism evidence="2 3">
    <name type="scientific">Iphiclides podalirius</name>
    <name type="common">scarce swallowtail</name>
    <dbReference type="NCBI Taxonomy" id="110791"/>
    <lineage>
        <taxon>Eukaryota</taxon>
        <taxon>Metazoa</taxon>
        <taxon>Ecdysozoa</taxon>
        <taxon>Arthropoda</taxon>
        <taxon>Hexapoda</taxon>
        <taxon>Insecta</taxon>
        <taxon>Pterygota</taxon>
        <taxon>Neoptera</taxon>
        <taxon>Endopterygota</taxon>
        <taxon>Lepidoptera</taxon>
        <taxon>Glossata</taxon>
        <taxon>Ditrysia</taxon>
        <taxon>Papilionoidea</taxon>
        <taxon>Papilionidae</taxon>
        <taxon>Papilioninae</taxon>
        <taxon>Iphiclides</taxon>
    </lineage>
</organism>
<name>A0ABN8HVI9_9NEOP</name>
<evidence type="ECO:0000313" key="3">
    <source>
        <dbReference type="Proteomes" id="UP000837857"/>
    </source>
</evidence>
<reference evidence="2" key="1">
    <citation type="submission" date="2022-03" db="EMBL/GenBank/DDBJ databases">
        <authorList>
            <person name="Martin H S."/>
        </authorList>
    </citation>
    <scope>NUCLEOTIDE SEQUENCE</scope>
</reference>
<accession>A0ABN8HVI9</accession>
<dbReference type="Proteomes" id="UP000837857">
    <property type="component" value="Chromosome 12"/>
</dbReference>
<keyword evidence="3" id="KW-1185">Reference proteome</keyword>
<sequence>MPYRSKATDYIFKKKKRRRPAYYSDVSTSSDDSTSDSASSSSEFEFRGSKKRWSRRQKKRDVLTPVISYVTRSGRVVYQKKIKKENPSDWLALGKSPQAMAVGSAEMTMLRGLLVAVWWALVCASAGARWGRVWAWPWPWPWAPGYYLASPSPSTSRADAARATCLMFGERVKSHTYIRHYATIVNEMHKTYLHKIRE</sequence>
<evidence type="ECO:0000256" key="1">
    <source>
        <dbReference type="SAM" id="MobiDB-lite"/>
    </source>
</evidence>
<gene>
    <name evidence="2" type="ORF">IPOD504_LOCUS2244</name>
</gene>
<evidence type="ECO:0000313" key="2">
    <source>
        <dbReference type="EMBL" id="CAH2040060.1"/>
    </source>
</evidence>